<keyword evidence="6" id="KW-0444">Lipid biosynthesis</keyword>
<dbReference type="EMBL" id="CP007142">
    <property type="protein sequence ID" value="AJQ96743.1"/>
    <property type="molecule type" value="Genomic_DNA"/>
</dbReference>
<feature type="transmembrane region" description="Helical" evidence="24">
    <location>
        <begin position="98"/>
        <end position="119"/>
    </location>
</feature>
<keyword evidence="19 24" id="KW-1208">Phospholipid metabolism</keyword>
<comment type="subcellular location">
    <subcellularLocation>
        <location evidence="1 24">Cell inner membrane</location>
        <topology evidence="1 24">Multi-pass membrane protein</topology>
    </subcellularLocation>
</comment>
<dbReference type="Proteomes" id="UP000032266">
    <property type="component" value="Chromosome"/>
</dbReference>
<dbReference type="PANTHER" id="PTHR34299">
    <property type="entry name" value="DIACYLGLYCEROL KINASE"/>
    <property type="match status" value="1"/>
</dbReference>
<evidence type="ECO:0000256" key="19">
    <source>
        <dbReference type="ARBA" id="ARBA00023264"/>
    </source>
</evidence>
<evidence type="ECO:0000313" key="25">
    <source>
        <dbReference type="EMBL" id="AJQ96743.1"/>
    </source>
</evidence>
<keyword evidence="13 22" id="KW-0067">ATP-binding</keyword>
<keyword evidence="26" id="KW-1185">Reference proteome</keyword>
<feature type="binding site" evidence="22">
    <location>
        <position position="11"/>
    </location>
    <ligand>
        <name>ATP</name>
        <dbReference type="ChEBI" id="CHEBI:30616"/>
    </ligand>
</feature>
<name>A0A0C5VTZ8_9GAMM</name>
<evidence type="ECO:0000256" key="12">
    <source>
        <dbReference type="ARBA" id="ARBA00022777"/>
    </source>
</evidence>
<feature type="binding site" evidence="21">
    <location>
        <position position="71"/>
    </location>
    <ligand>
        <name>substrate</name>
    </ligand>
</feature>
<evidence type="ECO:0000256" key="18">
    <source>
        <dbReference type="ARBA" id="ARBA00023209"/>
    </source>
</evidence>
<proteinExistence type="inferred from homology"/>
<evidence type="ECO:0000256" key="2">
    <source>
        <dbReference type="ARBA" id="ARBA00005967"/>
    </source>
</evidence>
<evidence type="ECO:0000256" key="7">
    <source>
        <dbReference type="ARBA" id="ARBA00022519"/>
    </source>
</evidence>
<dbReference type="AlphaFoldDB" id="A0A0C5VTZ8"/>
<comment type="function">
    <text evidence="24">Catalyzes the ATP-dependent phosphorylation of sn-l,2-diacylglycerol (DAG) to phosphatidic acid. Involved in the recycling of diacylglycerol produced as a by-product during membrane-derived oligosaccharide (MDO) biosynthesis.</text>
</comment>
<evidence type="ECO:0000256" key="16">
    <source>
        <dbReference type="ARBA" id="ARBA00023098"/>
    </source>
</evidence>
<dbReference type="GO" id="GO:0005886">
    <property type="term" value="C:plasma membrane"/>
    <property type="evidence" value="ECO:0007669"/>
    <property type="project" value="UniProtKB-SubCell"/>
</dbReference>
<evidence type="ECO:0000256" key="21">
    <source>
        <dbReference type="PIRSR" id="PIRSR600829-2"/>
    </source>
</evidence>
<feature type="binding site" evidence="21">
    <location>
        <begin position="32"/>
        <end position="36"/>
    </location>
    <ligand>
        <name>substrate</name>
    </ligand>
</feature>
<keyword evidence="12 24" id="KW-0418">Kinase</keyword>
<dbReference type="PANTHER" id="PTHR34299:SF1">
    <property type="entry name" value="DIACYLGLYCEROL KINASE"/>
    <property type="match status" value="1"/>
</dbReference>
<dbReference type="RefSeq" id="WP_044618677.1">
    <property type="nucleotide sequence ID" value="NZ_CP007142.1"/>
</dbReference>
<dbReference type="KEGG" id="gsn:YC6258_04711"/>
<dbReference type="GO" id="GO:0006654">
    <property type="term" value="P:phosphatidic acid biosynthetic process"/>
    <property type="evidence" value="ECO:0007669"/>
    <property type="project" value="InterPro"/>
</dbReference>
<keyword evidence="10 23" id="KW-0479">Metal-binding</keyword>
<evidence type="ECO:0000256" key="5">
    <source>
        <dbReference type="ARBA" id="ARBA00022475"/>
    </source>
</evidence>
<evidence type="ECO:0000256" key="23">
    <source>
        <dbReference type="PIRSR" id="PIRSR600829-4"/>
    </source>
</evidence>
<evidence type="ECO:0000256" key="3">
    <source>
        <dbReference type="ARBA" id="ARBA00012133"/>
    </source>
</evidence>
<dbReference type="InterPro" id="IPR036945">
    <property type="entry name" value="DAGK_sf"/>
</dbReference>
<evidence type="ECO:0000256" key="6">
    <source>
        <dbReference type="ARBA" id="ARBA00022516"/>
    </source>
</evidence>
<evidence type="ECO:0000256" key="15">
    <source>
        <dbReference type="ARBA" id="ARBA00022989"/>
    </source>
</evidence>
<protein>
    <recommendedName>
        <fullName evidence="4 24">Diacylglycerol kinase</fullName>
        <ecNumber evidence="3 24">2.7.1.107</ecNumber>
    </recommendedName>
</protein>
<evidence type="ECO:0000256" key="13">
    <source>
        <dbReference type="ARBA" id="ARBA00022840"/>
    </source>
</evidence>
<feature type="binding site" evidence="22">
    <location>
        <position position="30"/>
    </location>
    <ligand>
        <name>ATP</name>
        <dbReference type="ChEBI" id="CHEBI:30616"/>
    </ligand>
</feature>
<feature type="binding site" evidence="22">
    <location>
        <begin position="87"/>
        <end position="89"/>
    </location>
    <ligand>
        <name>ATP</name>
        <dbReference type="ChEBI" id="CHEBI:30616"/>
    </ligand>
</feature>
<keyword evidence="17 24" id="KW-0472">Membrane</keyword>
<evidence type="ECO:0000256" key="22">
    <source>
        <dbReference type="PIRSR" id="PIRSR600829-3"/>
    </source>
</evidence>
<keyword evidence="8 24" id="KW-0808">Transferase</keyword>
<evidence type="ECO:0000256" key="10">
    <source>
        <dbReference type="ARBA" id="ARBA00022723"/>
    </source>
</evidence>
<evidence type="ECO:0000313" key="26">
    <source>
        <dbReference type="Proteomes" id="UP000032266"/>
    </source>
</evidence>
<dbReference type="GO" id="GO:0004143">
    <property type="term" value="F:ATP-dependent diacylglycerol kinase activity"/>
    <property type="evidence" value="ECO:0007669"/>
    <property type="project" value="UniProtKB-EC"/>
</dbReference>
<dbReference type="InterPro" id="IPR000829">
    <property type="entry name" value="DAGK"/>
</dbReference>
<evidence type="ECO:0000256" key="11">
    <source>
        <dbReference type="ARBA" id="ARBA00022741"/>
    </source>
</evidence>
<feature type="binding site" evidence="22">
    <location>
        <begin position="96"/>
        <end position="97"/>
    </location>
    <ligand>
        <name>ATP</name>
        <dbReference type="ChEBI" id="CHEBI:30616"/>
    </ligand>
</feature>
<reference evidence="25 26" key="1">
    <citation type="submission" date="2014-01" db="EMBL/GenBank/DDBJ databases">
        <title>Full genme sequencing of cellulolytic bacterium Gynuella sunshinyii YC6258T gen. nov., sp. nov.</title>
        <authorList>
            <person name="Khan H."/>
            <person name="Chung E.J."/>
            <person name="Chung Y.R."/>
        </authorList>
    </citation>
    <scope>NUCLEOTIDE SEQUENCE [LARGE SCALE GENOMIC DNA]</scope>
    <source>
        <strain evidence="25 26">YC6258</strain>
    </source>
</reference>
<dbReference type="CDD" id="cd14264">
    <property type="entry name" value="DAGK_IM"/>
    <property type="match status" value="1"/>
</dbReference>
<keyword evidence="14 23" id="KW-0460">Magnesium</keyword>
<dbReference type="Gene3D" id="1.10.287.3610">
    <property type="match status" value="1"/>
</dbReference>
<dbReference type="PATRIC" id="fig|1445510.3.peg.4674"/>
<keyword evidence="18" id="KW-0594">Phospholipid biosynthesis</keyword>
<evidence type="ECO:0000256" key="1">
    <source>
        <dbReference type="ARBA" id="ARBA00004429"/>
    </source>
</evidence>
<sequence>MTKNGTKGFSRLINATRFTFKGLIAAWKNEEAFRLEVLGLLCILPLAIWLASSYLQFALLLGSGLVVVIVELINSAIEAVVDRIGEERHELSGRAKDMGSAAVFLALILTAIIWIAVVFDRFSG</sequence>
<dbReference type="InterPro" id="IPR033718">
    <property type="entry name" value="DAGK_prok"/>
</dbReference>
<evidence type="ECO:0000256" key="9">
    <source>
        <dbReference type="ARBA" id="ARBA00022692"/>
    </source>
</evidence>
<evidence type="ECO:0000256" key="20">
    <source>
        <dbReference type="PIRSR" id="PIRSR600829-1"/>
    </source>
</evidence>
<keyword evidence="11 22" id="KW-0547">Nucleotide-binding</keyword>
<evidence type="ECO:0000256" key="17">
    <source>
        <dbReference type="ARBA" id="ARBA00023136"/>
    </source>
</evidence>
<keyword evidence="16 24" id="KW-0443">Lipid metabolism</keyword>
<keyword evidence="5" id="KW-1003">Cell membrane</keyword>
<dbReference type="PROSITE" id="PS01069">
    <property type="entry name" value="DAGK_PROKAR"/>
    <property type="match status" value="1"/>
</dbReference>
<dbReference type="STRING" id="1445510.YC6258_04711"/>
<dbReference type="HOGENOM" id="CLU_112343_3_1_6"/>
<keyword evidence="15 24" id="KW-1133">Transmembrane helix</keyword>
<feature type="transmembrane region" description="Helical" evidence="24">
    <location>
        <begin position="57"/>
        <end position="77"/>
    </location>
</feature>
<accession>A0A0C5VTZ8</accession>
<comment type="similarity">
    <text evidence="2 24">Belongs to the bacterial diacylglycerol kinase family.</text>
</comment>
<gene>
    <name evidence="25" type="ORF">YC6258_04711</name>
</gene>
<feature type="active site" description="Proton acceptor" evidence="20">
    <location>
        <position position="71"/>
    </location>
</feature>
<keyword evidence="7 24" id="KW-0997">Cell inner membrane</keyword>
<feature type="binding site" evidence="22">
    <location>
        <position position="78"/>
    </location>
    <ligand>
        <name>ATP</name>
        <dbReference type="ChEBI" id="CHEBI:30616"/>
    </ligand>
</feature>
<evidence type="ECO:0000256" key="4">
    <source>
        <dbReference type="ARBA" id="ARBA00017575"/>
    </source>
</evidence>
<dbReference type="GO" id="GO:0046872">
    <property type="term" value="F:metal ion binding"/>
    <property type="evidence" value="ECO:0007669"/>
    <property type="project" value="UniProtKB-KW"/>
</dbReference>
<feature type="binding site" evidence="21">
    <location>
        <position position="11"/>
    </location>
    <ligand>
        <name>substrate</name>
    </ligand>
</feature>
<dbReference type="OrthoDB" id="9796011at2"/>
<evidence type="ECO:0000256" key="14">
    <source>
        <dbReference type="ARBA" id="ARBA00022842"/>
    </source>
</evidence>
<dbReference type="GO" id="GO:0005524">
    <property type="term" value="F:ATP binding"/>
    <property type="evidence" value="ECO:0007669"/>
    <property type="project" value="UniProtKB-KW"/>
</dbReference>
<organism evidence="25 26">
    <name type="scientific">Gynuella sunshinyii YC6258</name>
    <dbReference type="NCBI Taxonomy" id="1445510"/>
    <lineage>
        <taxon>Bacteria</taxon>
        <taxon>Pseudomonadati</taxon>
        <taxon>Pseudomonadota</taxon>
        <taxon>Gammaproteobacteria</taxon>
        <taxon>Oceanospirillales</taxon>
        <taxon>Saccharospirillaceae</taxon>
        <taxon>Gynuella</taxon>
    </lineage>
</organism>
<feature type="binding site" evidence="23">
    <location>
        <position position="78"/>
    </location>
    <ligand>
        <name>a divalent metal cation</name>
        <dbReference type="ChEBI" id="CHEBI:60240"/>
    </ligand>
</feature>
<dbReference type="Pfam" id="PF01219">
    <property type="entry name" value="DAGK_prokar"/>
    <property type="match status" value="1"/>
</dbReference>
<comment type="catalytic activity">
    <reaction evidence="24">
        <text>a 1,2-diacyl-sn-glycerol + ATP = a 1,2-diacyl-sn-glycero-3-phosphate + ADP + H(+)</text>
        <dbReference type="Rhea" id="RHEA:10272"/>
        <dbReference type="ChEBI" id="CHEBI:15378"/>
        <dbReference type="ChEBI" id="CHEBI:17815"/>
        <dbReference type="ChEBI" id="CHEBI:30616"/>
        <dbReference type="ChEBI" id="CHEBI:58608"/>
        <dbReference type="ChEBI" id="CHEBI:456216"/>
        <dbReference type="EC" id="2.7.1.107"/>
    </reaction>
</comment>
<feature type="binding site" evidence="21">
    <location>
        <position position="100"/>
    </location>
    <ligand>
        <name>substrate</name>
    </ligand>
</feature>
<comment type="cofactor">
    <cofactor evidence="23">
        <name>Mg(2+)</name>
        <dbReference type="ChEBI" id="CHEBI:18420"/>
    </cofactor>
    <text evidence="23">Mn(2+), Zn(2+), Cd(2+) and Co(2+) support activity to lesser extents.</text>
</comment>
<evidence type="ECO:0000256" key="8">
    <source>
        <dbReference type="ARBA" id="ARBA00022679"/>
    </source>
</evidence>
<dbReference type="EC" id="2.7.1.107" evidence="3 24"/>
<keyword evidence="9 24" id="KW-0812">Transmembrane</keyword>
<feature type="binding site" evidence="23">
    <location>
        <position position="30"/>
    </location>
    <ligand>
        <name>a divalent metal cation</name>
        <dbReference type="ChEBI" id="CHEBI:60240"/>
    </ligand>
</feature>
<evidence type="ECO:0000256" key="24">
    <source>
        <dbReference type="RuleBase" id="RU363065"/>
    </source>
</evidence>
<feature type="transmembrane region" description="Helical" evidence="24">
    <location>
        <begin position="33"/>
        <end position="51"/>
    </location>
</feature>